<dbReference type="PATRIC" id="fig|1303.44.peg.587"/>
<accession>A0A081R5V1</accession>
<reference evidence="3 4" key="1">
    <citation type="submission" date="2014-05" db="EMBL/GenBank/DDBJ databases">
        <authorList>
            <person name="Daugherty S.C."/>
            <person name="Tallon L.J."/>
            <person name="Sadzewicz L."/>
            <person name="Kilian M."/>
            <person name="Tettelin H."/>
        </authorList>
    </citation>
    <scope>NUCLEOTIDE SEQUENCE [LARGE SCALE GENOMIC DNA]</scope>
    <source>
        <strain evidence="3 4">SK143</strain>
    </source>
</reference>
<dbReference type="Pfam" id="PF24880">
    <property type="entry name" value="DUF7738"/>
    <property type="match status" value="1"/>
</dbReference>
<proteinExistence type="predicted"/>
<organism evidence="3 4">
    <name type="scientific">Streptococcus oralis</name>
    <dbReference type="NCBI Taxonomy" id="1303"/>
    <lineage>
        <taxon>Bacteria</taxon>
        <taxon>Bacillati</taxon>
        <taxon>Bacillota</taxon>
        <taxon>Bacilli</taxon>
        <taxon>Lactobacillales</taxon>
        <taxon>Streptococcaceae</taxon>
        <taxon>Streptococcus</taxon>
    </lineage>
</organism>
<evidence type="ECO:0000313" key="4">
    <source>
        <dbReference type="Proteomes" id="UP000028098"/>
    </source>
</evidence>
<feature type="domain" description="DUF6892" evidence="1">
    <location>
        <begin position="186"/>
        <end position="320"/>
    </location>
</feature>
<dbReference type="EMBL" id="JPGB01000004">
    <property type="protein sequence ID" value="KEQ50574.1"/>
    <property type="molecule type" value="Genomic_DNA"/>
</dbReference>
<evidence type="ECO:0000259" key="1">
    <source>
        <dbReference type="Pfam" id="PF21832"/>
    </source>
</evidence>
<name>A0A081R5V1_STROR</name>
<sequence length="323" mass="37609">MFNFFKKKDPKNLEINFHDNSMVMNGTSLSFPLSLKDIEAVLGKPDQVVKKESKYIKYVYDNAGIVFEHSSSIRNHLKKCRVYIDDEHLLSTISFYYGDVVKPMFGEEELPKMPCQAVVSTDEKPPYFLYDRHRTGDFNFILWTPHGTNFNGRPDVMRYPLTISYYPEIKHERQKSNPKVVQEKYLHFDNLNFKLAIIQVLMYDLDILKPAFDIFDFSEEFSELDIDTESTELVEPALEYFKNLQISQKYASLVKEIDMDGGNEIFMNLIPQWDGEDSTFDLNEVSLVELKQFPNLKQATIMSSNFEQVKETFAKAGVDVELV</sequence>
<dbReference type="AlphaFoldDB" id="A0A081R5V1"/>
<dbReference type="RefSeq" id="WP_042902289.1">
    <property type="nucleotide sequence ID" value="NZ_JPGB01000004.1"/>
</dbReference>
<gene>
    <name evidence="3" type="ORF">SK143_0628</name>
</gene>
<dbReference type="Proteomes" id="UP000028098">
    <property type="component" value="Unassembled WGS sequence"/>
</dbReference>
<dbReference type="InterPro" id="IPR056640">
    <property type="entry name" value="DUF7738"/>
</dbReference>
<evidence type="ECO:0000259" key="2">
    <source>
        <dbReference type="Pfam" id="PF24880"/>
    </source>
</evidence>
<feature type="domain" description="DUF7738" evidence="2">
    <location>
        <begin position="14"/>
        <end position="131"/>
    </location>
</feature>
<comment type="caution">
    <text evidence="3">The sequence shown here is derived from an EMBL/GenBank/DDBJ whole genome shotgun (WGS) entry which is preliminary data.</text>
</comment>
<protein>
    <submittedName>
        <fullName evidence="3">Uncharacterized protein</fullName>
    </submittedName>
</protein>
<dbReference type="Pfam" id="PF21832">
    <property type="entry name" value="DUF6892"/>
    <property type="match status" value="1"/>
</dbReference>
<dbReference type="InterPro" id="IPR054187">
    <property type="entry name" value="DUF6892"/>
</dbReference>
<evidence type="ECO:0000313" key="3">
    <source>
        <dbReference type="EMBL" id="KEQ50574.1"/>
    </source>
</evidence>